<dbReference type="AlphaFoldDB" id="A0AAD3XDW5"/>
<dbReference type="PANTHER" id="PTHR46869:SF1">
    <property type="entry name" value="C2H2-LIKE ZINC FINGER PROTEIN"/>
    <property type="match status" value="1"/>
</dbReference>
<feature type="compositionally biased region" description="Polar residues" evidence="2">
    <location>
        <begin position="271"/>
        <end position="289"/>
    </location>
</feature>
<gene>
    <name evidence="4" type="ORF">Nepgr_003622</name>
</gene>
<evidence type="ECO:0000256" key="2">
    <source>
        <dbReference type="SAM" id="MobiDB-lite"/>
    </source>
</evidence>
<comment type="caution">
    <text evidence="4">The sequence shown here is derived from an EMBL/GenBank/DDBJ whole genome shotgun (WGS) entry which is preliminary data.</text>
</comment>
<dbReference type="PROSITE" id="PS50157">
    <property type="entry name" value="ZINC_FINGER_C2H2_2"/>
    <property type="match status" value="3"/>
</dbReference>
<proteinExistence type="predicted"/>
<feature type="region of interest" description="Disordered" evidence="2">
    <location>
        <begin position="478"/>
        <end position="522"/>
    </location>
</feature>
<protein>
    <recommendedName>
        <fullName evidence="3">C2H2-type domain-containing protein</fullName>
    </recommendedName>
</protein>
<dbReference type="EMBL" id="BSYO01000003">
    <property type="protein sequence ID" value="GMH01783.1"/>
    <property type="molecule type" value="Genomic_DNA"/>
</dbReference>
<feature type="compositionally biased region" description="Polar residues" evidence="2">
    <location>
        <begin position="426"/>
        <end position="440"/>
    </location>
</feature>
<keyword evidence="1" id="KW-0863">Zinc-finger</keyword>
<evidence type="ECO:0000313" key="5">
    <source>
        <dbReference type="Proteomes" id="UP001279734"/>
    </source>
</evidence>
<accession>A0AAD3XDW5</accession>
<name>A0AAD3XDW5_NEPGR</name>
<sequence>MEENKARLELKHVCKLCNKGYPSGKSLGGHMRSHVLSNLHAAAQKVKPDAQEASTFYGGESEGKRESRVGNGGGGGGENCGYGLRENPRKTWRAVDSSFTVENERVCKQCGKGFQSLKALCGHMSSHSQKERKFMKHKYDDDDSWRSEEEEADKDSAMESLSDNVVEGETVRPKRTKGTRYKNLSANPLSLANGWSSNSEIEQEQEDVALCLMMLSRDSCLRGGGGRRGSSSDGDLGVNFTSESSGNNSVILEGGSSSARVRISKRKDPNPESNGNQPIKTKQSGNKNPKSVKMDKSDSGYFENGAKELESDDTVDGFIRNHEFKKPKVDYGSKLEAFDAGWLNGSITVDENYEINASQLRSRTTEDFDCPKVYENSCNKILQDYDNLESRKNDQKGSKCEPFVLNNGFKIHQSIGGDTGLRRQHGQNSTNDSSFSQSDGKQFAAKNMISGNIGKRNGSKKTKGHKCPFCPKVFPSGQALGGHKRSHLHGRSASQDKANSAPEKPRENGCLLDLNLPAPMEE</sequence>
<keyword evidence="5" id="KW-1185">Reference proteome</keyword>
<dbReference type="Pfam" id="PF13912">
    <property type="entry name" value="zf-C2H2_6"/>
    <property type="match status" value="3"/>
</dbReference>
<feature type="domain" description="C2H2-type" evidence="3">
    <location>
        <begin position="105"/>
        <end position="132"/>
    </location>
</feature>
<keyword evidence="1" id="KW-0479">Metal-binding</keyword>
<reference evidence="4" key="1">
    <citation type="submission" date="2023-05" db="EMBL/GenBank/DDBJ databases">
        <title>Nepenthes gracilis genome sequencing.</title>
        <authorList>
            <person name="Fukushima K."/>
        </authorList>
    </citation>
    <scope>NUCLEOTIDE SEQUENCE</scope>
    <source>
        <strain evidence="4">SING2019-196</strain>
    </source>
</reference>
<feature type="compositionally biased region" description="Basic and acidic residues" evidence="2">
    <location>
        <begin position="130"/>
        <end position="147"/>
    </location>
</feature>
<evidence type="ECO:0000313" key="4">
    <source>
        <dbReference type="EMBL" id="GMH01783.1"/>
    </source>
</evidence>
<feature type="compositionally biased region" description="Polar residues" evidence="2">
    <location>
        <begin position="239"/>
        <end position="259"/>
    </location>
</feature>
<dbReference type="SMART" id="SM00355">
    <property type="entry name" value="ZnF_C2H2"/>
    <property type="match status" value="3"/>
</dbReference>
<feature type="region of interest" description="Disordered" evidence="2">
    <location>
        <begin position="222"/>
        <end position="304"/>
    </location>
</feature>
<evidence type="ECO:0000259" key="3">
    <source>
        <dbReference type="PROSITE" id="PS50157"/>
    </source>
</evidence>
<feature type="domain" description="C2H2-type" evidence="3">
    <location>
        <begin position="465"/>
        <end position="492"/>
    </location>
</feature>
<organism evidence="4 5">
    <name type="scientific">Nepenthes gracilis</name>
    <name type="common">Slender pitcher plant</name>
    <dbReference type="NCBI Taxonomy" id="150966"/>
    <lineage>
        <taxon>Eukaryota</taxon>
        <taxon>Viridiplantae</taxon>
        <taxon>Streptophyta</taxon>
        <taxon>Embryophyta</taxon>
        <taxon>Tracheophyta</taxon>
        <taxon>Spermatophyta</taxon>
        <taxon>Magnoliopsida</taxon>
        <taxon>eudicotyledons</taxon>
        <taxon>Gunneridae</taxon>
        <taxon>Pentapetalae</taxon>
        <taxon>Caryophyllales</taxon>
        <taxon>Nepenthaceae</taxon>
        <taxon>Nepenthes</taxon>
    </lineage>
</organism>
<dbReference type="GO" id="GO:0008270">
    <property type="term" value="F:zinc ion binding"/>
    <property type="evidence" value="ECO:0007669"/>
    <property type="project" value="UniProtKB-KW"/>
</dbReference>
<dbReference type="PROSITE" id="PS00028">
    <property type="entry name" value="ZINC_FINGER_C2H2_1"/>
    <property type="match status" value="3"/>
</dbReference>
<dbReference type="Proteomes" id="UP001279734">
    <property type="component" value="Unassembled WGS sequence"/>
</dbReference>
<feature type="region of interest" description="Disordered" evidence="2">
    <location>
        <begin position="130"/>
        <end position="181"/>
    </location>
</feature>
<feature type="compositionally biased region" description="Gly residues" evidence="2">
    <location>
        <begin position="70"/>
        <end position="80"/>
    </location>
</feature>
<feature type="region of interest" description="Disordered" evidence="2">
    <location>
        <begin position="52"/>
        <end position="84"/>
    </location>
</feature>
<evidence type="ECO:0000256" key="1">
    <source>
        <dbReference type="PROSITE-ProRule" id="PRU00042"/>
    </source>
</evidence>
<keyword evidence="1" id="KW-0862">Zinc</keyword>
<dbReference type="InterPro" id="IPR013087">
    <property type="entry name" value="Znf_C2H2_type"/>
</dbReference>
<dbReference type="InterPro" id="IPR036236">
    <property type="entry name" value="Znf_C2H2_sf"/>
</dbReference>
<dbReference type="SUPFAM" id="SSF57667">
    <property type="entry name" value="beta-beta-alpha zinc fingers"/>
    <property type="match status" value="2"/>
</dbReference>
<dbReference type="PANTHER" id="PTHR46869">
    <property type="entry name" value="C2H2-LIKE ZINC FINGER PROTEIN"/>
    <property type="match status" value="1"/>
</dbReference>
<feature type="domain" description="C2H2-type" evidence="3">
    <location>
        <begin position="12"/>
        <end position="34"/>
    </location>
</feature>
<feature type="region of interest" description="Disordered" evidence="2">
    <location>
        <begin position="415"/>
        <end position="440"/>
    </location>
</feature>